<dbReference type="EMBL" id="DF973245">
    <property type="protein sequence ID" value="GAU22376.1"/>
    <property type="molecule type" value="Genomic_DNA"/>
</dbReference>
<feature type="region of interest" description="Disordered" evidence="1">
    <location>
        <begin position="1"/>
        <end position="114"/>
    </location>
</feature>
<feature type="compositionally biased region" description="Polar residues" evidence="1">
    <location>
        <begin position="35"/>
        <end position="75"/>
    </location>
</feature>
<keyword evidence="3" id="KW-1185">Reference proteome</keyword>
<proteinExistence type="predicted"/>
<feature type="compositionally biased region" description="Low complexity" evidence="1">
    <location>
        <begin position="12"/>
        <end position="25"/>
    </location>
</feature>
<gene>
    <name evidence="2" type="ORF">TSUD_107050</name>
</gene>
<sequence length="185" mass="20026">MARTKNIGRQITPQSSPSSTPSPQSSSPPPPPTPMQNASETNFDTFKTANNSEAVSPTQNKIMSNQTPSKNTSEEQLAEAIVRLSQIVPTEETTPHKKSPTRPKEIPTSSKSPFHFQYSRKPLITSPVRRSARISLGIGTAGARRARVGEGARRFSLEILILAVLGSPEVAGPRRAKVSDPDFIL</sequence>
<dbReference type="Proteomes" id="UP000242715">
    <property type="component" value="Unassembled WGS sequence"/>
</dbReference>
<evidence type="ECO:0000256" key="1">
    <source>
        <dbReference type="SAM" id="MobiDB-lite"/>
    </source>
</evidence>
<name>A0A2Z6LU89_TRISU</name>
<dbReference type="AlphaFoldDB" id="A0A2Z6LU89"/>
<organism evidence="2 3">
    <name type="scientific">Trifolium subterraneum</name>
    <name type="common">Subterranean clover</name>
    <dbReference type="NCBI Taxonomy" id="3900"/>
    <lineage>
        <taxon>Eukaryota</taxon>
        <taxon>Viridiplantae</taxon>
        <taxon>Streptophyta</taxon>
        <taxon>Embryophyta</taxon>
        <taxon>Tracheophyta</taxon>
        <taxon>Spermatophyta</taxon>
        <taxon>Magnoliopsida</taxon>
        <taxon>eudicotyledons</taxon>
        <taxon>Gunneridae</taxon>
        <taxon>Pentapetalae</taxon>
        <taxon>rosids</taxon>
        <taxon>fabids</taxon>
        <taxon>Fabales</taxon>
        <taxon>Fabaceae</taxon>
        <taxon>Papilionoideae</taxon>
        <taxon>50 kb inversion clade</taxon>
        <taxon>NPAAA clade</taxon>
        <taxon>Hologalegina</taxon>
        <taxon>IRL clade</taxon>
        <taxon>Trifolieae</taxon>
        <taxon>Trifolium</taxon>
    </lineage>
</organism>
<accession>A0A2Z6LU89</accession>
<reference evidence="3" key="1">
    <citation type="journal article" date="2017" name="Front. Plant Sci.">
        <title>Climate Clever Clovers: New Paradigm to Reduce the Environmental Footprint of Ruminants by Breeding Low Methanogenic Forages Utilizing Haplotype Variation.</title>
        <authorList>
            <person name="Kaur P."/>
            <person name="Appels R."/>
            <person name="Bayer P.E."/>
            <person name="Keeble-Gagnere G."/>
            <person name="Wang J."/>
            <person name="Hirakawa H."/>
            <person name="Shirasawa K."/>
            <person name="Vercoe P."/>
            <person name="Stefanova K."/>
            <person name="Durmic Z."/>
            <person name="Nichols P."/>
            <person name="Revell C."/>
            <person name="Isobe S.N."/>
            <person name="Edwards D."/>
            <person name="Erskine W."/>
        </authorList>
    </citation>
    <scope>NUCLEOTIDE SEQUENCE [LARGE SCALE GENOMIC DNA]</scope>
    <source>
        <strain evidence="3">cv. Daliak</strain>
    </source>
</reference>
<evidence type="ECO:0000313" key="2">
    <source>
        <dbReference type="EMBL" id="GAU22376.1"/>
    </source>
</evidence>
<protein>
    <submittedName>
        <fullName evidence="2">Uncharacterized protein</fullName>
    </submittedName>
</protein>
<evidence type="ECO:0000313" key="3">
    <source>
        <dbReference type="Proteomes" id="UP000242715"/>
    </source>
</evidence>